<name>A0A1C8QI91_9PASS</name>
<keyword evidence="11 16" id="KW-0520">NAD</keyword>
<dbReference type="InterPro" id="IPR003918">
    <property type="entry name" value="NADH_UbQ_OxRdtase"/>
</dbReference>
<organism evidence="19">
    <name type="scientific">Moho braccatus</name>
    <dbReference type="NCBI Taxonomy" id="572106"/>
    <lineage>
        <taxon>Eukaryota</taxon>
        <taxon>Metazoa</taxon>
        <taxon>Chordata</taxon>
        <taxon>Craniata</taxon>
        <taxon>Vertebrata</taxon>
        <taxon>Euteleostomi</taxon>
        <taxon>Archelosauria</taxon>
        <taxon>Archosauria</taxon>
        <taxon>Dinosauria</taxon>
        <taxon>Saurischia</taxon>
        <taxon>Theropoda</taxon>
        <taxon>Coelurosauria</taxon>
        <taxon>Aves</taxon>
        <taxon>Neognathae</taxon>
        <taxon>Neoaves</taxon>
        <taxon>Telluraves</taxon>
        <taxon>Australaves</taxon>
        <taxon>Passeriformes</taxon>
        <taxon>Mohoidae</taxon>
        <taxon>Moho</taxon>
    </lineage>
</organism>
<evidence type="ECO:0000256" key="7">
    <source>
        <dbReference type="ARBA" id="ARBA00022692"/>
    </source>
</evidence>
<reference evidence="19" key="1">
    <citation type="journal article" date="2016" name="Mol. Ecol. Resour.">
        <title>Complete mitochondrial genomes of eleven extinct or possibly extinct bird species.</title>
        <authorList>
            <person name="Anmarkrud J.A."/>
            <person name="Lifjeld J.T."/>
        </authorList>
    </citation>
    <scope>NUCLEOTIDE SEQUENCE</scope>
</reference>
<keyword evidence="13 16" id="KW-0496">Mitochondrion</keyword>
<dbReference type="GO" id="GO:0048039">
    <property type="term" value="F:ubiquinone binding"/>
    <property type="evidence" value="ECO:0007669"/>
    <property type="project" value="TreeGrafter"/>
</dbReference>
<dbReference type="GO" id="GO:0031966">
    <property type="term" value="C:mitochondrial membrane"/>
    <property type="evidence" value="ECO:0007669"/>
    <property type="project" value="UniProtKB-SubCell"/>
</dbReference>
<comment type="catalytic activity">
    <reaction evidence="15 16">
        <text>a ubiquinone + NADH + 5 H(+)(in) = a ubiquinol + NAD(+) + 4 H(+)(out)</text>
        <dbReference type="Rhea" id="RHEA:29091"/>
        <dbReference type="Rhea" id="RHEA-COMP:9565"/>
        <dbReference type="Rhea" id="RHEA-COMP:9566"/>
        <dbReference type="ChEBI" id="CHEBI:15378"/>
        <dbReference type="ChEBI" id="CHEBI:16389"/>
        <dbReference type="ChEBI" id="CHEBI:17976"/>
        <dbReference type="ChEBI" id="CHEBI:57540"/>
        <dbReference type="ChEBI" id="CHEBI:57945"/>
        <dbReference type="EC" id="7.1.1.2"/>
    </reaction>
</comment>
<evidence type="ECO:0000256" key="3">
    <source>
        <dbReference type="ARBA" id="ARBA00012944"/>
    </source>
</evidence>
<dbReference type="Pfam" id="PF01059">
    <property type="entry name" value="Oxidored_q5_N"/>
    <property type="match status" value="1"/>
</dbReference>
<comment type="subcellular location">
    <subcellularLocation>
        <location evidence="1 16">Mitochondrion membrane</location>
        <topology evidence="1 16">Multi-pass membrane protein</topology>
    </subcellularLocation>
</comment>
<dbReference type="InterPro" id="IPR001750">
    <property type="entry name" value="ND/Mrp_TM"/>
</dbReference>
<feature type="transmembrane region" description="Helical" evidence="16">
    <location>
        <begin position="381"/>
        <end position="411"/>
    </location>
</feature>
<dbReference type="EMBL" id="KU158189">
    <property type="protein sequence ID" value="ANT45532.1"/>
    <property type="molecule type" value="Genomic_DNA"/>
</dbReference>
<feature type="domain" description="NADH:ubiquinone oxidoreductase chain 4 N-terminal" evidence="18">
    <location>
        <begin position="1"/>
        <end position="108"/>
    </location>
</feature>
<evidence type="ECO:0000256" key="16">
    <source>
        <dbReference type="RuleBase" id="RU003297"/>
    </source>
</evidence>
<keyword evidence="9 16" id="KW-0249">Electron transport</keyword>
<evidence type="ECO:0000256" key="11">
    <source>
        <dbReference type="ARBA" id="ARBA00023027"/>
    </source>
</evidence>
<dbReference type="InterPro" id="IPR000260">
    <property type="entry name" value="NADH4_N"/>
</dbReference>
<feature type="transmembrane region" description="Helical" evidence="16">
    <location>
        <begin position="187"/>
        <end position="205"/>
    </location>
</feature>
<evidence type="ECO:0000256" key="13">
    <source>
        <dbReference type="ARBA" id="ARBA00023128"/>
    </source>
</evidence>
<geneLocation type="mitochondrion" evidence="19"/>
<dbReference type="Pfam" id="PF00361">
    <property type="entry name" value="Proton_antipo_M"/>
    <property type="match status" value="1"/>
</dbReference>
<evidence type="ECO:0000259" key="18">
    <source>
        <dbReference type="Pfam" id="PF01059"/>
    </source>
</evidence>
<dbReference type="GO" id="GO:0042773">
    <property type="term" value="P:ATP synthesis coupled electron transport"/>
    <property type="evidence" value="ECO:0007669"/>
    <property type="project" value="InterPro"/>
</dbReference>
<evidence type="ECO:0000256" key="8">
    <source>
        <dbReference type="ARBA" id="ARBA00022967"/>
    </source>
</evidence>
<evidence type="ECO:0000256" key="14">
    <source>
        <dbReference type="ARBA" id="ARBA00023136"/>
    </source>
</evidence>
<dbReference type="InterPro" id="IPR010227">
    <property type="entry name" value="NADH_Q_OxRdtase_chainM/4"/>
</dbReference>
<evidence type="ECO:0000256" key="15">
    <source>
        <dbReference type="ARBA" id="ARBA00049551"/>
    </source>
</evidence>
<dbReference type="EC" id="7.1.1.2" evidence="3 16"/>
<comment type="similarity">
    <text evidence="2 16">Belongs to the complex I subunit 4 family.</text>
</comment>
<evidence type="ECO:0000259" key="17">
    <source>
        <dbReference type="Pfam" id="PF00361"/>
    </source>
</evidence>
<dbReference type="PANTHER" id="PTHR43507:SF20">
    <property type="entry name" value="NADH-UBIQUINONE OXIDOREDUCTASE CHAIN 4"/>
    <property type="match status" value="1"/>
</dbReference>
<dbReference type="RefSeq" id="YP_009305729.1">
    <property type="nucleotide sequence ID" value="NC_031348.1"/>
</dbReference>
<feature type="transmembrane region" description="Helical" evidence="16">
    <location>
        <begin position="145"/>
        <end position="167"/>
    </location>
</feature>
<keyword evidence="5 16" id="KW-0813">Transport</keyword>
<dbReference type="GO" id="GO:0003954">
    <property type="term" value="F:NADH dehydrogenase activity"/>
    <property type="evidence" value="ECO:0007669"/>
    <property type="project" value="TreeGrafter"/>
</dbReference>
<feature type="transmembrane region" description="Helical" evidence="16">
    <location>
        <begin position="256"/>
        <end position="277"/>
    </location>
</feature>
<feature type="transmembrane region" description="Helical" evidence="16">
    <location>
        <begin position="284"/>
        <end position="303"/>
    </location>
</feature>
<dbReference type="PANTHER" id="PTHR43507">
    <property type="entry name" value="NADH-UBIQUINONE OXIDOREDUCTASE CHAIN 4"/>
    <property type="match status" value="1"/>
</dbReference>
<proteinExistence type="inferred from homology"/>
<keyword evidence="12 16" id="KW-0830">Ubiquinone</keyword>
<evidence type="ECO:0000256" key="2">
    <source>
        <dbReference type="ARBA" id="ARBA00009025"/>
    </source>
</evidence>
<evidence type="ECO:0000256" key="1">
    <source>
        <dbReference type="ARBA" id="ARBA00004225"/>
    </source>
</evidence>
<comment type="function">
    <text evidence="16">Core subunit of the mitochondrial membrane respiratory chain NADH dehydrogenase (Complex I) which catalyzes electron transfer from NADH through the respiratory chain, using ubiquinone as an electron acceptor. Essential for the catalytic activity and assembly of complex I.</text>
</comment>
<keyword evidence="8" id="KW-1278">Translocase</keyword>
<keyword evidence="14 16" id="KW-0472">Membrane</keyword>
<dbReference type="GO" id="GO:0008137">
    <property type="term" value="F:NADH dehydrogenase (ubiquinone) activity"/>
    <property type="evidence" value="ECO:0007669"/>
    <property type="project" value="UniProtKB-UniRule"/>
</dbReference>
<evidence type="ECO:0000256" key="5">
    <source>
        <dbReference type="ARBA" id="ARBA00022448"/>
    </source>
</evidence>
<protein>
    <recommendedName>
        <fullName evidence="4 16">NADH-ubiquinone oxidoreductase chain 4</fullName>
        <ecNumber evidence="3 16">7.1.1.2</ecNumber>
    </recommendedName>
</protein>
<evidence type="ECO:0000256" key="12">
    <source>
        <dbReference type="ARBA" id="ARBA00023075"/>
    </source>
</evidence>
<feature type="transmembrane region" description="Helical" evidence="16">
    <location>
        <begin position="341"/>
        <end position="361"/>
    </location>
</feature>
<keyword evidence="10 16" id="KW-1133">Transmembrane helix</keyword>
<dbReference type="NCBIfam" id="TIGR01972">
    <property type="entry name" value="NDH_I_M"/>
    <property type="match status" value="1"/>
</dbReference>
<accession>A0A1C8QI91</accession>
<evidence type="ECO:0000256" key="6">
    <source>
        <dbReference type="ARBA" id="ARBA00022660"/>
    </source>
</evidence>
<dbReference type="GeneID" id="29287588"/>
<feature type="transmembrane region" description="Helical" evidence="16">
    <location>
        <begin position="309"/>
        <end position="329"/>
    </location>
</feature>
<evidence type="ECO:0000313" key="19">
    <source>
        <dbReference type="EMBL" id="ANT45532.1"/>
    </source>
</evidence>
<evidence type="ECO:0000256" key="4">
    <source>
        <dbReference type="ARBA" id="ARBA00021006"/>
    </source>
</evidence>
<evidence type="ECO:0000256" key="10">
    <source>
        <dbReference type="ARBA" id="ARBA00022989"/>
    </source>
</evidence>
<sequence length="459" mass="51251">MLKVIIPTIMLLPMTFLSPHKHLWTNTTMHSMLIATISLQWLVPTYYPNKGLTHWTAIDQISSPLLVLSCWLLPLMLMASQNHLEQEPAIRKRIFITTLTLAQPFILLAFSASELMLFYIAFEATLIPTLILITRWGNQPERLNAGIYLLFYTLISSLPLLIAILHLQNQMGTLYLPMLKLSHPTMNTSWTNLMITMALLLAFMVKAPLYGLHLWLPKAHVEAPIAGSMLLAALLLKLGGYGIIRVTILVNPSSSNLHYPFITLALWGALMTSAICLRQIDLKSLIAYSSVSHMGLVVAATMIQTQWAISGAMIMMISHGLTSSMLFCLANTNYERTHSRILLLTRGLQPLLPLMATWWILANLTNMALPPTTNLMAELTIMIALFNWSSLTIILTGTAILLTASYTLYMLTMTQRGTLPSHITSIQNSSTREHLLMALHMIPMALLILKPELISGTPM</sequence>
<dbReference type="CTD" id="4538"/>
<gene>
    <name evidence="19" type="primary">ND4</name>
</gene>
<dbReference type="AlphaFoldDB" id="A0A1C8QI91"/>
<feature type="domain" description="NADH:quinone oxidoreductase/Mrp antiporter transmembrane" evidence="17">
    <location>
        <begin position="112"/>
        <end position="402"/>
    </location>
</feature>
<feature type="transmembrane region" description="Helical" evidence="16">
    <location>
        <begin position="225"/>
        <end position="244"/>
    </location>
</feature>
<keyword evidence="7 16" id="KW-0812">Transmembrane</keyword>
<dbReference type="GO" id="GO:0015990">
    <property type="term" value="P:electron transport coupled proton transport"/>
    <property type="evidence" value="ECO:0007669"/>
    <property type="project" value="TreeGrafter"/>
</dbReference>
<dbReference type="PRINTS" id="PR01437">
    <property type="entry name" value="NUOXDRDTASE4"/>
</dbReference>
<keyword evidence="6 16" id="KW-0679">Respiratory chain</keyword>
<evidence type="ECO:0000256" key="9">
    <source>
        <dbReference type="ARBA" id="ARBA00022982"/>
    </source>
</evidence>